<evidence type="ECO:0000313" key="4">
    <source>
        <dbReference type="Proteomes" id="UP000620124"/>
    </source>
</evidence>
<accession>A0A8H7CZ82</accession>
<keyword evidence="1" id="KW-0472">Membrane</keyword>
<feature type="transmembrane region" description="Helical" evidence="1">
    <location>
        <begin position="82"/>
        <end position="103"/>
    </location>
</feature>
<evidence type="ECO:0000256" key="1">
    <source>
        <dbReference type="SAM" id="Phobius"/>
    </source>
</evidence>
<proteinExistence type="predicted"/>
<dbReference type="EMBL" id="JACAZI010000007">
    <property type="protein sequence ID" value="KAF7356049.1"/>
    <property type="molecule type" value="Genomic_DNA"/>
</dbReference>
<evidence type="ECO:0000256" key="2">
    <source>
        <dbReference type="SAM" id="SignalP"/>
    </source>
</evidence>
<feature type="transmembrane region" description="Helical" evidence="1">
    <location>
        <begin position="206"/>
        <end position="224"/>
    </location>
</feature>
<feature type="chain" id="PRO_5034673919" evidence="2">
    <location>
        <begin position="18"/>
        <end position="415"/>
    </location>
</feature>
<dbReference type="OrthoDB" id="9451547at2759"/>
<keyword evidence="2" id="KW-0732">Signal</keyword>
<reference evidence="3" key="1">
    <citation type="submission" date="2020-05" db="EMBL/GenBank/DDBJ databases">
        <title>Mycena genomes resolve the evolution of fungal bioluminescence.</title>
        <authorList>
            <person name="Tsai I.J."/>
        </authorList>
    </citation>
    <scope>NUCLEOTIDE SEQUENCE</scope>
    <source>
        <strain evidence="3">CCC161011</strain>
    </source>
</reference>
<feature type="signal peptide" evidence="2">
    <location>
        <begin position="1"/>
        <end position="17"/>
    </location>
</feature>
<name>A0A8H7CZ82_9AGAR</name>
<keyword evidence="1" id="KW-1133">Transmembrane helix</keyword>
<protein>
    <submittedName>
        <fullName evidence="3">Uncharacterized protein</fullName>
    </submittedName>
</protein>
<sequence>MLILFILVHLFSKNGSAVPVAISLDSRSSTDTCDDINNCRKLFDIVWGCLATIFTCTWVSVHPNVPPPNQSWLALFWRRLKMMLIGIIAPEIMVGFAARQFWGARNVVEGDTDSYTEYNFSRTHGYFFCMGGFISSAGYPIATREQLDDSNLGPEFLTVIRSVDAEDIKDKSKGDPLSKGVALAQGVWFTTQCLARVHQHLAVTELEVATLAFAVVNIFIWLLWWDKPLDVQRPIIVGSHESPDAQPVIPDQPPRWTRIADAIFGYDKGDNLPLSSTSVPLFWYPPLDTNLQLGTLVITTLAGSLFGAIHCTAWNTDFPTTTEMWIWRSCSLVIATIPVIILLFDLLGAIISDTIFGGTMLGITITTISFVLIMGSFPIYIFARLSLLSLPLAALRSLPPSAFVDVNWSTYIPHI</sequence>
<evidence type="ECO:0000313" key="3">
    <source>
        <dbReference type="EMBL" id="KAF7356049.1"/>
    </source>
</evidence>
<gene>
    <name evidence="3" type="ORF">MVEN_00934700</name>
</gene>
<feature type="transmembrane region" description="Helical" evidence="1">
    <location>
        <begin position="41"/>
        <end position="61"/>
    </location>
</feature>
<organism evidence="3 4">
    <name type="scientific">Mycena venus</name>
    <dbReference type="NCBI Taxonomy" id="2733690"/>
    <lineage>
        <taxon>Eukaryota</taxon>
        <taxon>Fungi</taxon>
        <taxon>Dikarya</taxon>
        <taxon>Basidiomycota</taxon>
        <taxon>Agaricomycotina</taxon>
        <taxon>Agaricomycetes</taxon>
        <taxon>Agaricomycetidae</taxon>
        <taxon>Agaricales</taxon>
        <taxon>Marasmiineae</taxon>
        <taxon>Mycenaceae</taxon>
        <taxon>Mycena</taxon>
    </lineage>
</organism>
<keyword evidence="1" id="KW-0812">Transmembrane</keyword>
<keyword evidence="4" id="KW-1185">Reference proteome</keyword>
<dbReference type="PANTHER" id="PTHR35043">
    <property type="entry name" value="TRANSCRIPTION FACTOR DOMAIN-CONTAINING PROTEIN"/>
    <property type="match status" value="1"/>
</dbReference>
<feature type="transmembrane region" description="Helical" evidence="1">
    <location>
        <begin position="325"/>
        <end position="351"/>
    </location>
</feature>
<comment type="caution">
    <text evidence="3">The sequence shown here is derived from an EMBL/GenBank/DDBJ whole genome shotgun (WGS) entry which is preliminary data.</text>
</comment>
<dbReference type="Proteomes" id="UP000620124">
    <property type="component" value="Unassembled WGS sequence"/>
</dbReference>
<dbReference type="AlphaFoldDB" id="A0A8H7CZ82"/>
<feature type="transmembrane region" description="Helical" evidence="1">
    <location>
        <begin position="363"/>
        <end position="383"/>
    </location>
</feature>
<dbReference type="PANTHER" id="PTHR35043:SF7">
    <property type="entry name" value="TRANSCRIPTION FACTOR DOMAIN-CONTAINING PROTEIN"/>
    <property type="match status" value="1"/>
</dbReference>
<feature type="transmembrane region" description="Helical" evidence="1">
    <location>
        <begin position="291"/>
        <end position="313"/>
    </location>
</feature>